<keyword evidence="1" id="KW-1185">Reference proteome</keyword>
<accession>A0AC58J465</accession>
<dbReference type="Proteomes" id="UP000000437">
    <property type="component" value="Chromosome 3"/>
</dbReference>
<sequence length="792" mass="91676">MLRKHSTPSPRLCHPRVRVGQGVRKLPSFDMKIYFHTCFLKVVRHPSRKYTSLQHTTRAVPQATVKMAASRIMETIPGEDGDLFELEAVWRPNREVRFDLTHANEDIEAHYNEPKHRHTLQRSSWSSSTQKVLSSMPSRSMKWNQAAAVNQSRSTKTQQRRPLSICTEDQDVFTDQDDYVDDELLKKLQGLSVGESAQLLREMPLSVSEKRQMRELVVCWESGKPRSANRPLCLYWFQTCLKKVVHSDWSGRQKSLQLWQKVFKNISAHFGMGVLSYFVFLRRLLLFNLLLMLINGLFLLLPQLSNPSSSTRTSSEAEHKSNLWMLTGMGILTDSVMFYGHYSDCQNGSSECFENYNIPLAYIFTFGTGMFVTCVKLVYNMSKAFGKSQSSTNTRSLVFKVFCSWDFKVYKKRSVRLQSVNICTQLKEMLSELSCKKQKRNLCSMLRWLSLHLLVWSICLLCMGACIFAVNYFHLVRPINSHDAEPVYLLILPLAVSAYSRLLPVLFDMLSRVEQYNSPDIRIYVSIARNLLLKGCIFTALCLWFGEIKPKKNEQCWETMVGQELYRLIVMDLIFEVLYIILAQFFWGFCVRNVTLRRRKLEFAIAQEVLELIYSQTLVWFGVLFSPLLPAVQIGKLYVLFYLKKTSLMVNFHAPKKHWRASQMSNLFIKLLFIPSFTGALTCVIYVMWSVKPSSGCGPFRNFDSMLLIIDQAKNSHSLNWLNSAYIHWVYNPLFLFLISGAFLAIIYIHMQVVDGQKVITGRLQKQINFEGEDKKFLIDKIQALNELKSQQ</sequence>
<gene>
    <name evidence="2" type="primary">tmc6a</name>
</gene>
<proteinExistence type="predicted"/>
<organism evidence="1 2">
    <name type="scientific">Danio rerio</name>
    <name type="common">Zebrafish</name>
    <name type="synonym">Brachydanio rerio</name>
    <dbReference type="NCBI Taxonomy" id="7955"/>
    <lineage>
        <taxon>Eukaryota</taxon>
        <taxon>Metazoa</taxon>
        <taxon>Chordata</taxon>
        <taxon>Craniata</taxon>
        <taxon>Vertebrata</taxon>
        <taxon>Euteleostomi</taxon>
        <taxon>Actinopterygii</taxon>
        <taxon>Neopterygii</taxon>
        <taxon>Teleostei</taxon>
        <taxon>Ostariophysi</taxon>
        <taxon>Cypriniformes</taxon>
        <taxon>Danionidae</taxon>
        <taxon>Danioninae</taxon>
        <taxon>Danio</taxon>
    </lineage>
</organism>
<dbReference type="RefSeq" id="XP_073801264.1">
    <property type="nucleotide sequence ID" value="XM_073945163.1"/>
</dbReference>
<evidence type="ECO:0000313" key="1">
    <source>
        <dbReference type="Proteomes" id="UP000000437"/>
    </source>
</evidence>
<reference evidence="2" key="1">
    <citation type="submission" date="2025-08" db="UniProtKB">
        <authorList>
            <consortium name="RefSeq"/>
        </authorList>
    </citation>
    <scope>IDENTIFICATION</scope>
    <source>
        <strain evidence="2">Tuebingen</strain>
        <tissue evidence="2">Fibroblasts and whole tissue</tissue>
    </source>
</reference>
<name>A0AC58J465_DANRE</name>
<evidence type="ECO:0000313" key="2">
    <source>
        <dbReference type="RefSeq" id="XP_073801264.1"/>
    </source>
</evidence>
<protein>
    <submittedName>
        <fullName evidence="2">Transmembrane channel-like protein 6 isoform X1</fullName>
    </submittedName>
</protein>